<dbReference type="GO" id="GO:0042054">
    <property type="term" value="F:histone methyltransferase activity"/>
    <property type="evidence" value="ECO:0007669"/>
    <property type="project" value="TreeGrafter"/>
</dbReference>
<evidence type="ECO:0000313" key="2">
    <source>
        <dbReference type="Proteomes" id="UP000598174"/>
    </source>
</evidence>
<evidence type="ECO:0008006" key="3">
    <source>
        <dbReference type="Google" id="ProtNLM"/>
    </source>
</evidence>
<sequence length="345" mass="36473">MTTSLFSLFPSMGEYPAYDDRVYDAFDTADDRHRAYRAAVRAAAPGKVVVDIGTGRDALWAVEAAHAGARHVYAIEADGRTADRAAEAVIEAGLADRVTVRPGLSSDTTLPVRAEVCVSEIVGNIASAEGAIAVLADARARLCTPDCTWIPFRIQTWAAAVDLTGAELPLAAAARPYVHRIFEATGAPFDLRLCLAGPAAEAIISAAAPVESLVFAAQHHPPTTDHTTVELRIGTATGTVTGLLLWTRVAAESRGGREIDTLTGDTRAWAPVYAPLPSPLPVTGGARLPVTFTRRPSDDAVHPDYELTVAGTPAWQSPHHGGPFRATPLHRALFTADGTVRPPRA</sequence>
<comment type="caution">
    <text evidence="1">The sequence shown here is derived from an EMBL/GenBank/DDBJ whole genome shotgun (WGS) entry which is preliminary data.</text>
</comment>
<keyword evidence="2" id="KW-1185">Reference proteome</keyword>
<dbReference type="InterPro" id="IPR025799">
    <property type="entry name" value="Arg_MeTrfase"/>
</dbReference>
<dbReference type="PANTHER" id="PTHR11006:SF53">
    <property type="entry name" value="PROTEIN ARGININE N-METHYLTRANSFERASE 3"/>
    <property type="match status" value="1"/>
</dbReference>
<name>A0A919J192_9ACTN</name>
<dbReference type="SUPFAM" id="SSF53335">
    <property type="entry name" value="S-adenosyl-L-methionine-dependent methyltransferases"/>
    <property type="match status" value="1"/>
</dbReference>
<dbReference type="InterPro" id="IPR029063">
    <property type="entry name" value="SAM-dependent_MTases_sf"/>
</dbReference>
<accession>A0A919J192</accession>
<reference evidence="1" key="1">
    <citation type="submission" date="2021-01" db="EMBL/GenBank/DDBJ databases">
        <title>Whole genome shotgun sequence of Actinoplanes ferrugineus NBRC 15555.</title>
        <authorList>
            <person name="Komaki H."/>
            <person name="Tamura T."/>
        </authorList>
    </citation>
    <scope>NUCLEOTIDE SEQUENCE</scope>
    <source>
        <strain evidence="1">NBRC 15555</strain>
    </source>
</reference>
<dbReference type="Proteomes" id="UP000598174">
    <property type="component" value="Unassembled WGS sequence"/>
</dbReference>
<proteinExistence type="predicted"/>
<organism evidence="1 2">
    <name type="scientific">Paractinoplanes ferrugineus</name>
    <dbReference type="NCBI Taxonomy" id="113564"/>
    <lineage>
        <taxon>Bacteria</taxon>
        <taxon>Bacillati</taxon>
        <taxon>Actinomycetota</taxon>
        <taxon>Actinomycetes</taxon>
        <taxon>Micromonosporales</taxon>
        <taxon>Micromonosporaceae</taxon>
        <taxon>Paractinoplanes</taxon>
    </lineage>
</organism>
<dbReference type="GO" id="GO:0016274">
    <property type="term" value="F:protein-arginine N-methyltransferase activity"/>
    <property type="evidence" value="ECO:0007669"/>
    <property type="project" value="InterPro"/>
</dbReference>
<dbReference type="EMBL" id="BOMM01000036">
    <property type="protein sequence ID" value="GIE12068.1"/>
    <property type="molecule type" value="Genomic_DNA"/>
</dbReference>
<dbReference type="PANTHER" id="PTHR11006">
    <property type="entry name" value="PROTEIN ARGININE N-METHYLTRANSFERASE"/>
    <property type="match status" value="1"/>
</dbReference>
<dbReference type="RefSeq" id="WP_203818568.1">
    <property type="nucleotide sequence ID" value="NZ_BAAABP010000013.1"/>
</dbReference>
<protein>
    <recommendedName>
        <fullName evidence="3">Protein arginine N-methyltransferase 1</fullName>
    </recommendedName>
</protein>
<dbReference type="AlphaFoldDB" id="A0A919J192"/>
<evidence type="ECO:0000313" key="1">
    <source>
        <dbReference type="EMBL" id="GIE12068.1"/>
    </source>
</evidence>
<dbReference type="Gene3D" id="3.40.50.150">
    <property type="entry name" value="Vaccinia Virus protein VP39"/>
    <property type="match status" value="1"/>
</dbReference>
<gene>
    <name evidence="1" type="ORF">Afe05nite_39080</name>
</gene>